<dbReference type="SUPFAM" id="SSF54909">
    <property type="entry name" value="Dimeric alpha+beta barrel"/>
    <property type="match status" value="2"/>
</dbReference>
<evidence type="ECO:0000313" key="3">
    <source>
        <dbReference type="Proteomes" id="UP000755585"/>
    </source>
</evidence>
<name>A0ABS4USU8_9ACTN</name>
<dbReference type="InterPro" id="IPR011008">
    <property type="entry name" value="Dimeric_a/b-barrel"/>
</dbReference>
<gene>
    <name evidence="2" type="ORF">JOF29_005817</name>
</gene>
<dbReference type="InterPro" id="IPR012577">
    <property type="entry name" value="NIPSNAP"/>
</dbReference>
<evidence type="ECO:0000259" key="1">
    <source>
        <dbReference type="Pfam" id="PF07978"/>
    </source>
</evidence>
<dbReference type="Gene3D" id="3.30.70.100">
    <property type="match status" value="2"/>
</dbReference>
<evidence type="ECO:0000313" key="2">
    <source>
        <dbReference type="EMBL" id="MBP2354707.1"/>
    </source>
</evidence>
<sequence length="236" mass="26216">MNECCAIVDLRQYTLRPGRRDTLIELFDTYFVDGQEATGMHIAGQFRDLDVPDRFVWIRGFRDLPARADALNAFYYGPVWRAHSAAANATMIDSDNALLLKPVRLGPAYPALDAPRPGGTASVVAGAVYHRGAADDGFVEYFEDHVVPVLTATGAEPVAVFETLVAENNFPPLPLRDEVVLAWFARFPGIPAYDEHRRQLAASSVWQEQVLPELVCRSVRPMQELRLSPTAGSQFR</sequence>
<organism evidence="2 3">
    <name type="scientific">Kribbella aluminosa</name>
    <dbReference type="NCBI Taxonomy" id="416017"/>
    <lineage>
        <taxon>Bacteria</taxon>
        <taxon>Bacillati</taxon>
        <taxon>Actinomycetota</taxon>
        <taxon>Actinomycetes</taxon>
        <taxon>Propionibacteriales</taxon>
        <taxon>Kribbellaceae</taxon>
        <taxon>Kribbella</taxon>
    </lineage>
</organism>
<dbReference type="Proteomes" id="UP000755585">
    <property type="component" value="Unassembled WGS sequence"/>
</dbReference>
<reference evidence="2 3" key="1">
    <citation type="submission" date="2021-03" db="EMBL/GenBank/DDBJ databases">
        <title>Sequencing the genomes of 1000 actinobacteria strains.</title>
        <authorList>
            <person name="Klenk H.-P."/>
        </authorList>
    </citation>
    <scope>NUCLEOTIDE SEQUENCE [LARGE SCALE GENOMIC DNA]</scope>
    <source>
        <strain evidence="2 3">DSM 18824</strain>
    </source>
</reference>
<keyword evidence="3" id="KW-1185">Reference proteome</keyword>
<dbReference type="Pfam" id="PF07978">
    <property type="entry name" value="NIPSNAP"/>
    <property type="match status" value="1"/>
</dbReference>
<accession>A0ABS4USU8</accession>
<feature type="domain" description="NIPSNAP" evidence="1">
    <location>
        <begin position="9"/>
        <end position="104"/>
    </location>
</feature>
<dbReference type="EMBL" id="JAGINT010000002">
    <property type="protein sequence ID" value="MBP2354707.1"/>
    <property type="molecule type" value="Genomic_DNA"/>
</dbReference>
<proteinExistence type="predicted"/>
<dbReference type="RefSeq" id="WP_245359538.1">
    <property type="nucleotide sequence ID" value="NZ_BAAAVU010000008.1"/>
</dbReference>
<comment type="caution">
    <text evidence="2">The sequence shown here is derived from an EMBL/GenBank/DDBJ whole genome shotgun (WGS) entry which is preliminary data.</text>
</comment>
<protein>
    <recommendedName>
        <fullName evidence="1">NIPSNAP domain-containing protein</fullName>
    </recommendedName>
</protein>